<evidence type="ECO:0000313" key="1">
    <source>
        <dbReference type="EMBL" id="KPM02123.1"/>
    </source>
</evidence>
<comment type="caution">
    <text evidence="1">The sequence shown here is derived from an EMBL/GenBank/DDBJ whole genome shotgun (WGS) entry which is preliminary data.</text>
</comment>
<evidence type="ECO:0000313" key="2">
    <source>
        <dbReference type="Proteomes" id="UP000616769"/>
    </source>
</evidence>
<protein>
    <submittedName>
        <fullName evidence="1">Uncharacterized protein</fullName>
    </submittedName>
</protein>
<organism evidence="1 2">
    <name type="scientific">Sarcoptes scabiei</name>
    <name type="common">Itch mite</name>
    <name type="synonym">Acarus scabiei</name>
    <dbReference type="NCBI Taxonomy" id="52283"/>
    <lineage>
        <taxon>Eukaryota</taxon>
        <taxon>Metazoa</taxon>
        <taxon>Ecdysozoa</taxon>
        <taxon>Arthropoda</taxon>
        <taxon>Chelicerata</taxon>
        <taxon>Arachnida</taxon>
        <taxon>Acari</taxon>
        <taxon>Acariformes</taxon>
        <taxon>Sarcoptiformes</taxon>
        <taxon>Astigmata</taxon>
        <taxon>Psoroptidia</taxon>
        <taxon>Sarcoptoidea</taxon>
        <taxon>Sarcoptidae</taxon>
        <taxon>Sarcoptinae</taxon>
        <taxon>Sarcoptes</taxon>
    </lineage>
</organism>
<name>A0A131ZTL9_SARSC</name>
<sequence length="148" mass="17518">MFECAMRLHVSSANERISRVFFFRSKTIETKESDGIENEDRATKTPSKLLNNLPLFKHGISILKQPLPFSRFVSVAINFQKILCLTNGFCLKSQLFEIIFETIKNDLLFLEKFHLRMLDLNPHRYPIILLHRIQKQTNSRRLRMRQIP</sequence>
<proteinExistence type="predicted"/>
<dbReference type="AlphaFoldDB" id="A0A131ZTL9"/>
<dbReference type="Proteomes" id="UP000616769">
    <property type="component" value="Unassembled WGS sequence"/>
</dbReference>
<dbReference type="EMBL" id="JXLN01000995">
    <property type="protein sequence ID" value="KPM02123.1"/>
    <property type="molecule type" value="Genomic_DNA"/>
</dbReference>
<accession>A0A131ZTL9</accession>
<reference evidence="1 2" key="1">
    <citation type="journal article" date="2015" name="Parasit. Vectors">
        <title>Draft genome of the scabies mite.</title>
        <authorList>
            <person name="Rider S.D.Jr."/>
            <person name="Morgan M.S."/>
            <person name="Arlian L.G."/>
        </authorList>
    </citation>
    <scope>NUCLEOTIDE SEQUENCE [LARGE SCALE GENOMIC DNA]</scope>
    <source>
        <strain evidence="1">Arlian Lab</strain>
    </source>
</reference>
<gene>
    <name evidence="1" type="ORF">QR98_0005290</name>
</gene>
<dbReference type="VEuPathDB" id="VectorBase:SSCA002584"/>